<dbReference type="InterPro" id="IPR036566">
    <property type="entry name" value="PYNP-like_C_sf"/>
</dbReference>
<comment type="catalytic activity">
    <reaction evidence="6">
        <text>thymidine + phosphate = 2-deoxy-alpha-D-ribose 1-phosphate + thymine</text>
        <dbReference type="Rhea" id="RHEA:16037"/>
        <dbReference type="ChEBI" id="CHEBI:17748"/>
        <dbReference type="ChEBI" id="CHEBI:17821"/>
        <dbReference type="ChEBI" id="CHEBI:43474"/>
        <dbReference type="ChEBI" id="CHEBI:57259"/>
        <dbReference type="EC" id="2.4.2.4"/>
    </reaction>
</comment>
<evidence type="ECO:0000259" key="7">
    <source>
        <dbReference type="Pfam" id="PF00591"/>
    </source>
</evidence>
<dbReference type="Gene3D" id="1.20.970.10">
    <property type="entry name" value="Transferase, Pyrimidine Nucleoside Phosphorylase, Chain C"/>
    <property type="match status" value="1"/>
</dbReference>
<evidence type="ECO:0000256" key="5">
    <source>
        <dbReference type="ARBA" id="ARBA00022679"/>
    </source>
</evidence>
<evidence type="ECO:0000259" key="8">
    <source>
        <dbReference type="Pfam" id="PF02885"/>
    </source>
</evidence>
<dbReference type="STRING" id="1335048.AKL17_3441"/>
<dbReference type="InterPro" id="IPR035902">
    <property type="entry name" value="Nuc_phospho_transferase"/>
</dbReference>
<dbReference type="GO" id="GO:0004645">
    <property type="term" value="F:1,4-alpha-oligoglucan phosphorylase activity"/>
    <property type="evidence" value="ECO:0007669"/>
    <property type="project" value="InterPro"/>
</dbReference>
<dbReference type="Pfam" id="PF02885">
    <property type="entry name" value="Glycos_trans_3N"/>
    <property type="match status" value="1"/>
</dbReference>
<dbReference type="Pfam" id="PF00591">
    <property type="entry name" value="Glycos_transf_3"/>
    <property type="match status" value="1"/>
</dbReference>
<dbReference type="PANTHER" id="PTHR10515:SF0">
    <property type="entry name" value="THYMIDINE PHOSPHORYLASE"/>
    <property type="match status" value="1"/>
</dbReference>
<feature type="domain" description="Glycosyl transferase family 3" evidence="7">
    <location>
        <begin position="76"/>
        <end position="305"/>
    </location>
</feature>
<evidence type="ECO:0000256" key="6">
    <source>
        <dbReference type="ARBA" id="ARBA00048550"/>
    </source>
</evidence>
<evidence type="ECO:0000256" key="4">
    <source>
        <dbReference type="ARBA" id="ARBA00022676"/>
    </source>
</evidence>
<dbReference type="GO" id="GO:0006206">
    <property type="term" value="P:pyrimidine nucleobase metabolic process"/>
    <property type="evidence" value="ECO:0007669"/>
    <property type="project" value="InterPro"/>
</dbReference>
<dbReference type="SUPFAM" id="SSF52418">
    <property type="entry name" value="Nucleoside phosphorylase/phosphoribosyltransferase catalytic domain"/>
    <property type="match status" value="1"/>
</dbReference>
<dbReference type="InterPro" id="IPR017872">
    <property type="entry name" value="Pyrmidine_PPase_CS"/>
</dbReference>
<dbReference type="Gene3D" id="3.90.1170.30">
    <property type="entry name" value="Pyrimidine nucleoside phosphorylase-like, C-terminal domain"/>
    <property type="match status" value="1"/>
</dbReference>
<dbReference type="InterPro" id="IPR017459">
    <property type="entry name" value="Glycosyl_Trfase_fam3_N_dom"/>
</dbReference>
<dbReference type="GO" id="GO:0009032">
    <property type="term" value="F:thymidine phosphorylase activity"/>
    <property type="evidence" value="ECO:0007669"/>
    <property type="project" value="UniProtKB-EC"/>
</dbReference>
<dbReference type="Proteomes" id="UP000076128">
    <property type="component" value="Chromosome"/>
</dbReference>
<keyword evidence="4" id="KW-0328">Glycosyltransferase</keyword>
<sequence>MDAREVLARVRDARGLTAAEADWFARGLASGEVTDAQAGAFAMAIRLNGLDAPGRVALTRAMRDSGQVLQWDMPGPVVDKHSTGGLGDSVSLLLAPALAACGCYVPMISGRGLGHTGGTLDKLEAIPGYRTDVSVAELHKLVRDSRCAIVGASADIAPADRRLYAIRDVTASVESIDLITASILSKKLAAGLEALVLDVKVGSGAFMKTLDQARALAQALVDTAQGAGCMTTALITDMNQPLGCSAGNALEVLEAMETLTGSAVNQALWDLTAALGGEALALAGLAADAEDGAQKIDDALETGRAAEIFGEMVAALGGPMDFVERFPDRLPAAPVMREVRAAGTGFVAGVDAEALGMAVVRLGGGG</sequence>
<dbReference type="SUPFAM" id="SSF47648">
    <property type="entry name" value="Nucleoside phosphorylase/phosphoribosyltransferase N-terminal domain"/>
    <property type="match status" value="1"/>
</dbReference>
<dbReference type="EC" id="2.4.2.4" evidence="3"/>
<dbReference type="Gene3D" id="3.40.1030.10">
    <property type="entry name" value="Nucleoside phosphorylase/phosphoribosyltransferase catalytic domain"/>
    <property type="match status" value="1"/>
</dbReference>
<comment type="subunit">
    <text evidence="2">Homodimer.</text>
</comment>
<dbReference type="InterPro" id="IPR018090">
    <property type="entry name" value="Pyrmidine_PPas_bac/euk"/>
</dbReference>
<dbReference type="InterPro" id="IPR000312">
    <property type="entry name" value="Glycosyl_Trfase_fam3"/>
</dbReference>
<evidence type="ECO:0000256" key="2">
    <source>
        <dbReference type="ARBA" id="ARBA00011738"/>
    </source>
</evidence>
<proteinExistence type="inferred from homology"/>
<dbReference type="SUPFAM" id="SSF54680">
    <property type="entry name" value="Pyrimidine nucleoside phosphorylase C-terminal domain"/>
    <property type="match status" value="1"/>
</dbReference>
<dbReference type="InterPro" id="IPR036320">
    <property type="entry name" value="Glycosyl_Trfase_fam3_N_dom_sf"/>
</dbReference>
<dbReference type="InterPro" id="IPR000053">
    <property type="entry name" value="Thymidine/pyrmidine_PPase"/>
</dbReference>
<evidence type="ECO:0000313" key="10">
    <source>
        <dbReference type="Proteomes" id="UP000076128"/>
    </source>
</evidence>
<dbReference type="PANTHER" id="PTHR10515">
    <property type="entry name" value="THYMIDINE PHOSPHORYLASE"/>
    <property type="match status" value="1"/>
</dbReference>
<accession>A0A159Z5W4</accession>
<dbReference type="NCBIfam" id="NF004490">
    <property type="entry name" value="PRK05820.1"/>
    <property type="match status" value="1"/>
</dbReference>
<dbReference type="AlphaFoldDB" id="A0A159Z5W4"/>
<feature type="domain" description="Glycosyl transferase family 3 N-terminal" evidence="8">
    <location>
        <begin position="5"/>
        <end position="66"/>
    </location>
</feature>
<dbReference type="EMBL" id="CP012661">
    <property type="protein sequence ID" value="AMY70666.1"/>
    <property type="molecule type" value="Genomic_DNA"/>
</dbReference>
<dbReference type="GO" id="GO:0006213">
    <property type="term" value="P:pyrimidine nucleoside metabolic process"/>
    <property type="evidence" value="ECO:0007669"/>
    <property type="project" value="InterPro"/>
</dbReference>
<dbReference type="KEGG" id="daa:AKL17_3441"/>
<comment type="similarity">
    <text evidence="1">Belongs to the thymidine/pyrimidine-nucleoside phosphorylase family.</text>
</comment>
<evidence type="ECO:0000313" key="9">
    <source>
        <dbReference type="EMBL" id="AMY70666.1"/>
    </source>
</evidence>
<protein>
    <recommendedName>
        <fullName evidence="3">thymidine phosphorylase</fullName>
        <ecNumber evidence="3">2.4.2.4</ecNumber>
    </recommendedName>
</protein>
<dbReference type="FunFam" id="3.40.1030.10:FF:000003">
    <property type="entry name" value="Pyrimidine-nucleoside phosphorylase"/>
    <property type="match status" value="1"/>
</dbReference>
<keyword evidence="10" id="KW-1185">Reference proteome</keyword>
<dbReference type="PROSITE" id="PS00647">
    <property type="entry name" value="THYMID_PHOSPHORYLASE"/>
    <property type="match status" value="1"/>
</dbReference>
<organism evidence="9 10">
    <name type="scientific">Frigidibacter mobilis</name>
    <dbReference type="NCBI Taxonomy" id="1335048"/>
    <lineage>
        <taxon>Bacteria</taxon>
        <taxon>Pseudomonadati</taxon>
        <taxon>Pseudomonadota</taxon>
        <taxon>Alphaproteobacteria</taxon>
        <taxon>Rhodobacterales</taxon>
        <taxon>Paracoccaceae</taxon>
        <taxon>Frigidibacter</taxon>
    </lineage>
</organism>
<evidence type="ECO:0000256" key="1">
    <source>
        <dbReference type="ARBA" id="ARBA00006915"/>
    </source>
</evidence>
<reference evidence="9 10" key="1">
    <citation type="submission" date="2015-09" db="EMBL/GenBank/DDBJ databases">
        <title>Complete genome sequence of Defluviimonas alba cai42t isolated from an oilfield in Xinjiang.</title>
        <authorList>
            <person name="Geng S."/>
            <person name="Pan X."/>
            <person name="Wu X."/>
        </authorList>
    </citation>
    <scope>NUCLEOTIDE SEQUENCE [LARGE SCALE GENOMIC DNA]</scope>
    <source>
        <strain evidence="10">cai42</strain>
    </source>
</reference>
<keyword evidence="5" id="KW-0808">Transferase</keyword>
<dbReference type="PATRIC" id="fig|1335048.3.peg.3565"/>
<gene>
    <name evidence="9" type="ORF">AKL17_3441</name>
</gene>
<dbReference type="NCBIfam" id="TIGR02644">
    <property type="entry name" value="Y_phosphoryl"/>
    <property type="match status" value="1"/>
</dbReference>
<name>A0A159Z5W4_9RHOB</name>
<dbReference type="PIRSF" id="PIRSF000478">
    <property type="entry name" value="TP_PyNP"/>
    <property type="match status" value="1"/>
</dbReference>
<evidence type="ECO:0000256" key="3">
    <source>
        <dbReference type="ARBA" id="ARBA00011892"/>
    </source>
</evidence>
<dbReference type="GO" id="GO:0005829">
    <property type="term" value="C:cytosol"/>
    <property type="evidence" value="ECO:0007669"/>
    <property type="project" value="TreeGrafter"/>
</dbReference>